<feature type="compositionally biased region" description="Polar residues" evidence="1">
    <location>
        <begin position="1074"/>
        <end position="1095"/>
    </location>
</feature>
<feature type="region of interest" description="Disordered" evidence="1">
    <location>
        <begin position="481"/>
        <end position="502"/>
    </location>
</feature>
<feature type="region of interest" description="Disordered" evidence="1">
    <location>
        <begin position="918"/>
        <end position="942"/>
    </location>
</feature>
<feature type="compositionally biased region" description="Low complexity" evidence="1">
    <location>
        <begin position="553"/>
        <end position="566"/>
    </location>
</feature>
<feature type="region of interest" description="Disordered" evidence="1">
    <location>
        <begin position="545"/>
        <end position="567"/>
    </location>
</feature>
<feature type="region of interest" description="Disordered" evidence="1">
    <location>
        <begin position="199"/>
        <end position="218"/>
    </location>
</feature>
<sequence>MTHTHSGRLAYLFNRDNLLFIQTVFMVCLFVLQETVRTSSSGGGKVTSTQTRTIEDFDVDQCWDERLLRKLLDECNDYEQRRRLRARIRTLMAEQEACASAVTEALAAAGEAEGAEGDSRGESLLLPLLQGLLGGGGERLLAGLGAAPADVVADVRRSLGRLRAALAPPTEHPQARALLSLADRLEDALDAADRLDGCRRKPRRRSRAARHTVGVTHEELEEARRLVDRDQLALGAKGPLSSGATSTASMATSTDEPSTPERKQSIDENVSYHDAVASRQKPTPVAHSVSYEAPKMNRDAHVVVEKRAPVTRKPDFYRHSVADTGSQRPQPHQQMQPLQQAHQNLPQQAPQPPPAQGPQHAHAPHVPYQPQQLHQPYQPQPRMERRPSDSKSSIAVIANKFDSRAQKENIPRRAPIEPVNTQQKEFNNRAPLYMPLPPTYNFAAPPSQDDSKPLNRFGNSNNKRLRMKRANTIDIGRPLAGYRIDSDNDDDSSPRPIVPEFKPQTENDRKFVAFMKKNEAADRDSSINGPANWSSRFGNIKNAFESREREDNSNMNSRSSSASSARRFWRTADETTVNPASARPRKFFNANNNDVVKPPWVNERREPMRVHIPRQVQQPPAPATAPVSLPTHRPAPIAAPPSAPILPPAPAPVMTTPIAPPPHPPVPQSPTKPLVVKPFVARPIPVNQFSHAPMSAFKPPTKVTSPTAAPAYIWSPPSVMNVTSPPVDHTPAFPVNPGPIAPSPPAPSKPWAADADKPRRVVGIAATKFETNKPDLAPAPYRERPSAFHPPAPQTHAPPQIQSYPVKTIPSQNDLSAPELVRKADDTKLPPQDAYLPKVDAQKLQIEFYEKQIREKNRREAITNGHSDPMERKPPAPPGYTITDYTPSNGISTFVPLQRTPDIEKARAHKVDYLPDVVTNDTDRHRNGASPLQGRAPTSPYSPRATNITESPHAYQNGDVPYTNGVDEGVTTEHDSVVTRVMRGPVRGAATITTGVRTRNDEGRRGSAADSLRGALDKFSSPKNDVINQIERKKRETARSQVRAPVNTGRSPLLAPASPHAPHSPGGLAASRESVLSSESAGSLGSNPLSRSGSWHQMVASPKSASPRRVVARAKSMHLLAVPKLYEGGIAREEITEKKRTVEAYFSGQQPQPGAARATPAASSRPRALRQSYAPPQPYSLGRSRTMPTVSELQFLDESNTEDAFEDLVSALA</sequence>
<dbReference type="Pfam" id="PF12510">
    <property type="entry name" value="Smoothelin"/>
    <property type="match status" value="1"/>
</dbReference>
<feature type="region of interest" description="Disordered" evidence="1">
    <location>
        <begin position="1146"/>
        <end position="1185"/>
    </location>
</feature>
<reference evidence="3" key="1">
    <citation type="submission" date="2016-07" db="EMBL/GenBank/DDBJ databases">
        <authorList>
            <person name="Bretaudeau A."/>
        </authorList>
    </citation>
    <scope>NUCLEOTIDE SEQUENCE</scope>
    <source>
        <strain evidence="3">Rice</strain>
        <tissue evidence="3">Whole body</tissue>
    </source>
</reference>
<dbReference type="AlphaFoldDB" id="A0A2H1W3M5"/>
<protein>
    <submittedName>
        <fullName evidence="3">SFRICE_007270</fullName>
    </submittedName>
</protein>
<feature type="compositionally biased region" description="Low complexity" evidence="1">
    <location>
        <begin position="1051"/>
        <end position="1065"/>
    </location>
</feature>
<feature type="compositionally biased region" description="Basic and acidic residues" evidence="1">
    <location>
        <begin position="306"/>
        <end position="321"/>
    </location>
</feature>
<evidence type="ECO:0000313" key="3">
    <source>
        <dbReference type="EMBL" id="SOQ47690.1"/>
    </source>
</evidence>
<name>A0A2H1W3M5_SPOFR</name>
<feature type="region of interest" description="Disordered" evidence="1">
    <location>
        <begin position="306"/>
        <end position="392"/>
    </location>
</feature>
<feature type="compositionally biased region" description="Low complexity" evidence="1">
    <location>
        <begin position="327"/>
        <end position="348"/>
    </location>
</feature>
<gene>
    <name evidence="3" type="ORF">SFRICE_007270</name>
</gene>
<accession>A0A2H1W3M5</accession>
<dbReference type="EMBL" id="ODYU01006120">
    <property type="protein sequence ID" value="SOQ47690.1"/>
    <property type="molecule type" value="Genomic_DNA"/>
</dbReference>
<dbReference type="InterPro" id="IPR022189">
    <property type="entry name" value="SMTN"/>
</dbReference>
<evidence type="ECO:0000256" key="1">
    <source>
        <dbReference type="SAM" id="MobiDB-lite"/>
    </source>
</evidence>
<organism evidence="3">
    <name type="scientific">Spodoptera frugiperda</name>
    <name type="common">Fall armyworm</name>
    <dbReference type="NCBI Taxonomy" id="7108"/>
    <lineage>
        <taxon>Eukaryota</taxon>
        <taxon>Metazoa</taxon>
        <taxon>Ecdysozoa</taxon>
        <taxon>Arthropoda</taxon>
        <taxon>Hexapoda</taxon>
        <taxon>Insecta</taxon>
        <taxon>Pterygota</taxon>
        <taxon>Neoptera</taxon>
        <taxon>Endopterygota</taxon>
        <taxon>Lepidoptera</taxon>
        <taxon>Glossata</taxon>
        <taxon>Ditrysia</taxon>
        <taxon>Noctuoidea</taxon>
        <taxon>Noctuidae</taxon>
        <taxon>Amphipyrinae</taxon>
        <taxon>Spodoptera</taxon>
    </lineage>
</organism>
<feature type="compositionally biased region" description="Low complexity" evidence="1">
    <location>
        <begin position="357"/>
        <end position="381"/>
    </location>
</feature>
<feature type="region of interest" description="Disordered" evidence="1">
    <location>
        <begin position="772"/>
        <end position="803"/>
    </location>
</feature>
<feature type="region of interest" description="Disordered" evidence="1">
    <location>
        <begin position="235"/>
        <end position="266"/>
    </location>
</feature>
<feature type="compositionally biased region" description="Basic residues" evidence="1">
    <location>
        <begin position="200"/>
        <end position="210"/>
    </location>
</feature>
<feature type="compositionally biased region" description="Low complexity" evidence="1">
    <location>
        <begin position="241"/>
        <end position="254"/>
    </location>
</feature>
<feature type="compositionally biased region" description="Low complexity" evidence="1">
    <location>
        <begin position="1147"/>
        <end position="1172"/>
    </location>
</feature>
<feature type="domain" description="Smoothelin" evidence="2">
    <location>
        <begin position="58"/>
        <end position="94"/>
    </location>
</feature>
<feature type="region of interest" description="Disordered" evidence="1">
    <location>
        <begin position="999"/>
        <end position="1110"/>
    </location>
</feature>
<evidence type="ECO:0000259" key="2">
    <source>
        <dbReference type="Pfam" id="PF12510"/>
    </source>
</evidence>
<proteinExistence type="predicted"/>